<dbReference type="Proteomes" id="UP000751190">
    <property type="component" value="Unassembled WGS sequence"/>
</dbReference>
<dbReference type="OrthoDB" id="2865258at2759"/>
<dbReference type="InterPro" id="IPR010033">
    <property type="entry name" value="HAD_SF_ppase_IIIC"/>
</dbReference>
<dbReference type="NCBIfam" id="TIGR01681">
    <property type="entry name" value="HAD-SF-IIIC"/>
    <property type="match status" value="1"/>
</dbReference>
<name>A0A8J5Y0X6_DIALT</name>
<proteinExistence type="predicted"/>
<keyword evidence="4" id="KW-1185">Reference proteome</keyword>
<evidence type="ECO:0000313" key="4">
    <source>
        <dbReference type="Proteomes" id="UP000751190"/>
    </source>
</evidence>
<evidence type="ECO:0000256" key="1">
    <source>
        <dbReference type="SAM" id="MobiDB-lite"/>
    </source>
</evidence>
<dbReference type="InterPro" id="IPR036412">
    <property type="entry name" value="HAD-like_sf"/>
</dbReference>
<evidence type="ECO:0000256" key="2">
    <source>
        <dbReference type="SAM" id="SignalP"/>
    </source>
</evidence>
<dbReference type="AlphaFoldDB" id="A0A8J5Y0X6"/>
<reference evidence="3" key="1">
    <citation type="submission" date="2021-05" db="EMBL/GenBank/DDBJ databases">
        <title>The genome of the haptophyte Pavlova lutheri (Diacronema luteri, Pavlovales) - a model for lipid biosynthesis in eukaryotic algae.</title>
        <authorList>
            <person name="Hulatt C.J."/>
            <person name="Posewitz M.C."/>
        </authorList>
    </citation>
    <scope>NUCLEOTIDE SEQUENCE</scope>
    <source>
        <strain evidence="3">NIVA-4/92</strain>
    </source>
</reference>
<comment type="caution">
    <text evidence="3">The sequence shown here is derived from an EMBL/GenBank/DDBJ whole genome shotgun (WGS) entry which is preliminary data.</text>
</comment>
<evidence type="ECO:0008006" key="5">
    <source>
        <dbReference type="Google" id="ProtNLM"/>
    </source>
</evidence>
<dbReference type="InterPro" id="IPR010036">
    <property type="entry name" value="MDP_1_eu_arc"/>
</dbReference>
<dbReference type="PANTHER" id="PTHR17901">
    <property type="entry name" value="MAGNESIUM-DEPENDENT PHOSPHATASE 1 MDP1"/>
    <property type="match status" value="1"/>
</dbReference>
<evidence type="ECO:0000313" key="3">
    <source>
        <dbReference type="EMBL" id="KAG8469294.1"/>
    </source>
</evidence>
<gene>
    <name evidence="3" type="ORF">KFE25_007812</name>
</gene>
<dbReference type="PANTHER" id="PTHR17901:SF14">
    <property type="entry name" value="MAGNESIUM-DEPENDENT PHOSPHATASE 1"/>
    <property type="match status" value="1"/>
</dbReference>
<dbReference type="GO" id="GO:0003993">
    <property type="term" value="F:acid phosphatase activity"/>
    <property type="evidence" value="ECO:0007669"/>
    <property type="project" value="TreeGrafter"/>
</dbReference>
<dbReference type="Gene3D" id="3.40.50.1000">
    <property type="entry name" value="HAD superfamily/HAD-like"/>
    <property type="match status" value="1"/>
</dbReference>
<feature type="region of interest" description="Disordered" evidence="1">
    <location>
        <begin position="244"/>
        <end position="292"/>
    </location>
</feature>
<protein>
    <recommendedName>
        <fullName evidence="5">Magnesium-dependent phosphatase-1</fullName>
    </recommendedName>
</protein>
<accession>A0A8J5Y0X6</accession>
<dbReference type="InterPro" id="IPR023214">
    <property type="entry name" value="HAD_sf"/>
</dbReference>
<dbReference type="SFLD" id="SFLDS00003">
    <property type="entry name" value="Haloacid_Dehalogenase"/>
    <property type="match status" value="1"/>
</dbReference>
<feature type="compositionally biased region" description="Low complexity" evidence="1">
    <location>
        <begin position="245"/>
        <end position="262"/>
    </location>
</feature>
<organism evidence="3 4">
    <name type="scientific">Diacronema lutheri</name>
    <name type="common">Unicellular marine alga</name>
    <name type="synonym">Monochrysis lutheri</name>
    <dbReference type="NCBI Taxonomy" id="2081491"/>
    <lineage>
        <taxon>Eukaryota</taxon>
        <taxon>Haptista</taxon>
        <taxon>Haptophyta</taxon>
        <taxon>Pavlovophyceae</taxon>
        <taxon>Pavlovales</taxon>
        <taxon>Pavlovaceae</taxon>
        <taxon>Diacronema</taxon>
    </lineage>
</organism>
<dbReference type="Pfam" id="PF12689">
    <property type="entry name" value="Acid_PPase"/>
    <property type="match status" value="1"/>
</dbReference>
<dbReference type="SFLD" id="SFLDG01129">
    <property type="entry name" value="C1.5:_HAD__Beta-PGM__Phosphata"/>
    <property type="match status" value="1"/>
</dbReference>
<feature type="signal peptide" evidence="2">
    <location>
        <begin position="1"/>
        <end position="18"/>
    </location>
</feature>
<sequence length="292" mass="31214">MAATWILALLSRVPPGTSDALRSGRIRHATALRAGGTLCPRPTAPRPVGLAGHAVDELPLGAALPRLIVFDLDNTLWTPELYTLRHVRGYASAAPPGPVAERDVWLVDGALDVLNELATSERWRSSGVLVAAASRTNKAPWARALLSQLRVPARAGDPPISRVSDLFAHVEIAPGSKLAHFERIRAALGVPYDEMLFFDDARGGSYGNCEQVSTLGVLCVHTPRGLTRDLFALAIVEYSARKPRSCCPSSRRAAIPPAAAASDGRTQPSDGRTQPTRRAERARAPSACADSR</sequence>
<dbReference type="EMBL" id="JAGTXO010000003">
    <property type="protein sequence ID" value="KAG8469294.1"/>
    <property type="molecule type" value="Genomic_DNA"/>
</dbReference>
<feature type="chain" id="PRO_5035197842" description="Magnesium-dependent phosphatase-1" evidence="2">
    <location>
        <begin position="19"/>
        <end position="292"/>
    </location>
</feature>
<dbReference type="SUPFAM" id="SSF56784">
    <property type="entry name" value="HAD-like"/>
    <property type="match status" value="1"/>
</dbReference>
<keyword evidence="2" id="KW-0732">Signal</keyword>
<dbReference type="SFLD" id="SFLDG01131">
    <property type="entry name" value="C1.5.2:_MDP_Like"/>
    <property type="match status" value="1"/>
</dbReference>
<feature type="compositionally biased region" description="Polar residues" evidence="1">
    <location>
        <begin position="264"/>
        <end position="276"/>
    </location>
</feature>